<protein>
    <submittedName>
        <fullName evidence="2">Uncharacterized protein</fullName>
    </submittedName>
</protein>
<proteinExistence type="predicted"/>
<gene>
    <name evidence="2" type="ORF">GMA7_79</name>
</gene>
<reference evidence="2 3" key="1">
    <citation type="journal article" date="2015" name="PLoS ONE">
        <title>Lysis to Kill: Evaluation of the Lytic Abilities, and Genomics of Nine Bacteriophages Infective for Gordonia spp. and Their Potential Use in Activated Sludge Foam Biocontrol.</title>
        <authorList>
            <person name="Dyson Z.A."/>
            <person name="Tucci J."/>
            <person name="Seviour R.J."/>
            <person name="Petrovski S."/>
        </authorList>
    </citation>
    <scope>NUCLEOTIDE SEQUENCE [LARGE SCALE GENOMIC DNA]</scope>
</reference>
<dbReference type="EMBL" id="KR063278">
    <property type="protein sequence ID" value="AKJ72516.1"/>
    <property type="molecule type" value="Genomic_DNA"/>
</dbReference>
<dbReference type="OrthoDB" id="28099at10239"/>
<keyword evidence="1" id="KW-1133">Transmembrane helix</keyword>
<dbReference type="RefSeq" id="YP_009189216.1">
    <property type="nucleotide sequence ID" value="NC_028673.1"/>
</dbReference>
<evidence type="ECO:0000256" key="1">
    <source>
        <dbReference type="SAM" id="Phobius"/>
    </source>
</evidence>
<feature type="transmembrane region" description="Helical" evidence="1">
    <location>
        <begin position="96"/>
        <end position="119"/>
    </location>
</feature>
<keyword evidence="3" id="KW-1185">Reference proteome</keyword>
<dbReference type="GeneID" id="26517439"/>
<dbReference type="KEGG" id="vg:26517439"/>
<name>A0A0K0N787_9CAUD</name>
<organism evidence="2 3">
    <name type="scientific">Gordonia phage GMA7</name>
    <dbReference type="NCBI Taxonomy" id="1647286"/>
    <lineage>
        <taxon>Viruses</taxon>
        <taxon>Duplodnaviria</taxon>
        <taxon>Heunggongvirae</taxon>
        <taxon>Uroviricota</taxon>
        <taxon>Caudoviricetes</taxon>
        <taxon>Getseptimavirus</taxon>
        <taxon>Getseptimavirus GMA7</taxon>
    </lineage>
</organism>
<evidence type="ECO:0000313" key="2">
    <source>
        <dbReference type="EMBL" id="AKJ72516.1"/>
    </source>
</evidence>
<keyword evidence="1" id="KW-0812">Transmembrane</keyword>
<evidence type="ECO:0000313" key="3">
    <source>
        <dbReference type="Proteomes" id="UP000202743"/>
    </source>
</evidence>
<sequence length="124" mass="13670">MSNHNEITGPVQVQREYEIRDGHHQVLKRITAESAVAAIARAGYSLSDVYAVPCFRHASTEPQPAPQPAYVPGPASSVQQVVNLSSNESHRKCPHLLHFVLTVLTAGLWLPVWIIDALITGRRK</sequence>
<accession>A0A0K0N787</accession>
<dbReference type="Proteomes" id="UP000202743">
    <property type="component" value="Segment"/>
</dbReference>
<keyword evidence="1" id="KW-0472">Membrane</keyword>